<dbReference type="InterPro" id="IPR052337">
    <property type="entry name" value="SAT4-like"/>
</dbReference>
<evidence type="ECO:0000259" key="8">
    <source>
        <dbReference type="Pfam" id="PF20684"/>
    </source>
</evidence>
<dbReference type="Proteomes" id="UP000799778">
    <property type="component" value="Unassembled WGS sequence"/>
</dbReference>
<comment type="subcellular location">
    <subcellularLocation>
        <location evidence="1">Membrane</location>
        <topology evidence="1">Multi-pass membrane protein</topology>
    </subcellularLocation>
</comment>
<dbReference type="Pfam" id="PF20684">
    <property type="entry name" value="Fung_rhodopsin"/>
    <property type="match status" value="1"/>
</dbReference>
<protein>
    <recommendedName>
        <fullName evidence="8">Rhodopsin domain-containing protein</fullName>
    </recommendedName>
</protein>
<feature type="transmembrane region" description="Helical" evidence="7">
    <location>
        <begin position="140"/>
        <end position="161"/>
    </location>
</feature>
<keyword evidence="4 7" id="KW-0472">Membrane</keyword>
<feature type="compositionally biased region" description="Polar residues" evidence="6">
    <location>
        <begin position="382"/>
        <end position="396"/>
    </location>
</feature>
<evidence type="ECO:0000256" key="5">
    <source>
        <dbReference type="ARBA" id="ARBA00038359"/>
    </source>
</evidence>
<organism evidence="9 10">
    <name type="scientific">Aaosphaeria arxii CBS 175.79</name>
    <dbReference type="NCBI Taxonomy" id="1450172"/>
    <lineage>
        <taxon>Eukaryota</taxon>
        <taxon>Fungi</taxon>
        <taxon>Dikarya</taxon>
        <taxon>Ascomycota</taxon>
        <taxon>Pezizomycotina</taxon>
        <taxon>Dothideomycetes</taxon>
        <taxon>Pleosporomycetidae</taxon>
        <taxon>Pleosporales</taxon>
        <taxon>Pleosporales incertae sedis</taxon>
        <taxon>Aaosphaeria</taxon>
    </lineage>
</organism>
<feature type="transmembrane region" description="Helical" evidence="7">
    <location>
        <begin position="217"/>
        <end position="235"/>
    </location>
</feature>
<feature type="transmembrane region" description="Helical" evidence="7">
    <location>
        <begin position="255"/>
        <end position="277"/>
    </location>
</feature>
<evidence type="ECO:0000256" key="1">
    <source>
        <dbReference type="ARBA" id="ARBA00004141"/>
    </source>
</evidence>
<feature type="compositionally biased region" description="Low complexity" evidence="6">
    <location>
        <begin position="335"/>
        <end position="344"/>
    </location>
</feature>
<feature type="domain" description="Rhodopsin" evidence="8">
    <location>
        <begin position="42"/>
        <end position="278"/>
    </location>
</feature>
<comment type="similarity">
    <text evidence="5">Belongs to the SAT4 family.</text>
</comment>
<feature type="compositionally biased region" description="Basic residues" evidence="6">
    <location>
        <begin position="357"/>
        <end position="371"/>
    </location>
</feature>
<feature type="transmembrane region" description="Helical" evidence="7">
    <location>
        <begin position="186"/>
        <end position="205"/>
    </location>
</feature>
<dbReference type="PANTHER" id="PTHR33048">
    <property type="entry name" value="PTH11-LIKE INTEGRAL MEMBRANE PROTEIN (AFU_ORTHOLOGUE AFUA_5G11245)"/>
    <property type="match status" value="1"/>
</dbReference>
<evidence type="ECO:0000313" key="10">
    <source>
        <dbReference type="Proteomes" id="UP000799778"/>
    </source>
</evidence>
<dbReference type="EMBL" id="ML978075">
    <property type="protein sequence ID" value="KAF2011174.1"/>
    <property type="molecule type" value="Genomic_DNA"/>
</dbReference>
<feature type="compositionally biased region" description="Pro residues" evidence="6">
    <location>
        <begin position="345"/>
        <end position="355"/>
    </location>
</feature>
<feature type="transmembrane region" description="Helical" evidence="7">
    <location>
        <begin position="57"/>
        <end position="77"/>
    </location>
</feature>
<dbReference type="OrthoDB" id="5342292at2759"/>
<dbReference type="RefSeq" id="XP_033379513.1">
    <property type="nucleotide sequence ID" value="XM_033534375.1"/>
</dbReference>
<feature type="compositionally biased region" description="Polar residues" evidence="6">
    <location>
        <begin position="317"/>
        <end position="332"/>
    </location>
</feature>
<keyword evidence="10" id="KW-1185">Reference proteome</keyword>
<keyword evidence="3 7" id="KW-1133">Transmembrane helix</keyword>
<proteinExistence type="inferred from homology"/>
<evidence type="ECO:0000313" key="9">
    <source>
        <dbReference type="EMBL" id="KAF2011174.1"/>
    </source>
</evidence>
<reference evidence="9" key="1">
    <citation type="journal article" date="2020" name="Stud. Mycol.">
        <title>101 Dothideomycetes genomes: a test case for predicting lifestyles and emergence of pathogens.</title>
        <authorList>
            <person name="Haridas S."/>
            <person name="Albert R."/>
            <person name="Binder M."/>
            <person name="Bloem J."/>
            <person name="Labutti K."/>
            <person name="Salamov A."/>
            <person name="Andreopoulos B."/>
            <person name="Baker S."/>
            <person name="Barry K."/>
            <person name="Bills G."/>
            <person name="Bluhm B."/>
            <person name="Cannon C."/>
            <person name="Castanera R."/>
            <person name="Culley D."/>
            <person name="Daum C."/>
            <person name="Ezra D."/>
            <person name="Gonzalez J."/>
            <person name="Henrissat B."/>
            <person name="Kuo A."/>
            <person name="Liang C."/>
            <person name="Lipzen A."/>
            <person name="Lutzoni F."/>
            <person name="Magnuson J."/>
            <person name="Mondo S."/>
            <person name="Nolan M."/>
            <person name="Ohm R."/>
            <person name="Pangilinan J."/>
            <person name="Park H.-J."/>
            <person name="Ramirez L."/>
            <person name="Alfaro M."/>
            <person name="Sun H."/>
            <person name="Tritt A."/>
            <person name="Yoshinaga Y."/>
            <person name="Zwiers L.-H."/>
            <person name="Turgeon B."/>
            <person name="Goodwin S."/>
            <person name="Spatafora J."/>
            <person name="Crous P."/>
            <person name="Grigoriev I."/>
        </authorList>
    </citation>
    <scope>NUCLEOTIDE SEQUENCE</scope>
    <source>
        <strain evidence="9">CBS 175.79</strain>
    </source>
</reference>
<keyword evidence="2 7" id="KW-0812">Transmembrane</keyword>
<evidence type="ECO:0000256" key="6">
    <source>
        <dbReference type="SAM" id="MobiDB-lite"/>
    </source>
</evidence>
<evidence type="ECO:0000256" key="7">
    <source>
        <dbReference type="SAM" id="Phobius"/>
    </source>
</evidence>
<dbReference type="PANTHER" id="PTHR33048:SF47">
    <property type="entry name" value="INTEGRAL MEMBRANE PROTEIN-RELATED"/>
    <property type="match status" value="1"/>
</dbReference>
<name>A0A6A5XFM3_9PLEO</name>
<sequence length="504" mass="55233">MTTVAPPNGAVAEPRNDFLIQSELIVVSVVFLCLSFVAICGRIWSQVRYTPKLKAEDYSLVISFVIFAAFNGVLFAGSKAGLGEHAWDVESTAIERVRLLSNVLDIIYSLMMLAAKGSVLFCLLSIFLAATGAESVRWSIWALLAFNGLSYTAITFVHIVACNPRSKIFDPSIQGNCLSHDGLNTAFAAINLTTSVAIFALAMVLLRQLHYTLSRKLAICGIFFVGLLACVTAAGRLFSITGYDYRRGDFTMASFHVYITAIVEYGFLVLIACLPVLTRHTSLLGDSQRPRDSWPRATNLRWVSPIIPIEEKYRSSSYTQLNRPRTTSSIGSKSLVLTPLQTSTLPPPPPPPPKPTRYTKSKAATKPHPPRPQRPSTPLSSYPETQPSGPFSNRISHQSYDSYMTASIAGMLNGEAAPSVAAPLGLSPAFSERTEYFTMPSPLVEEARQLTFTPVVNSAALDKQQGEATMFAEITRTADGPASRERVRSEGEEQGVWFKKMDWV</sequence>
<dbReference type="GO" id="GO:0016020">
    <property type="term" value="C:membrane"/>
    <property type="evidence" value="ECO:0007669"/>
    <property type="project" value="UniProtKB-SubCell"/>
</dbReference>
<feature type="region of interest" description="Disordered" evidence="6">
    <location>
        <begin position="317"/>
        <end position="396"/>
    </location>
</feature>
<evidence type="ECO:0000256" key="2">
    <source>
        <dbReference type="ARBA" id="ARBA00022692"/>
    </source>
</evidence>
<evidence type="ECO:0000256" key="3">
    <source>
        <dbReference type="ARBA" id="ARBA00022989"/>
    </source>
</evidence>
<dbReference type="GeneID" id="54291772"/>
<gene>
    <name evidence="9" type="ORF">BU24DRAFT_54632</name>
</gene>
<dbReference type="AlphaFoldDB" id="A0A6A5XFM3"/>
<feature type="transmembrane region" description="Helical" evidence="7">
    <location>
        <begin position="24"/>
        <end position="45"/>
    </location>
</feature>
<accession>A0A6A5XFM3</accession>
<evidence type="ECO:0000256" key="4">
    <source>
        <dbReference type="ARBA" id="ARBA00023136"/>
    </source>
</evidence>
<feature type="transmembrane region" description="Helical" evidence="7">
    <location>
        <begin position="106"/>
        <end position="128"/>
    </location>
</feature>
<dbReference type="InterPro" id="IPR049326">
    <property type="entry name" value="Rhodopsin_dom_fungi"/>
</dbReference>